<protein>
    <recommendedName>
        <fullName evidence="10">Microsomal glutathione S-transferase 2</fullName>
    </recommendedName>
</protein>
<keyword evidence="6 7" id="KW-0472">Membrane</keyword>
<feature type="transmembrane region" description="Helical" evidence="7">
    <location>
        <begin position="112"/>
        <end position="130"/>
    </location>
</feature>
<dbReference type="GO" id="GO:0004602">
    <property type="term" value="F:glutathione peroxidase activity"/>
    <property type="evidence" value="ECO:0007669"/>
    <property type="project" value="TreeGrafter"/>
</dbReference>
<dbReference type="FunFam" id="1.20.120.550:FF:000003">
    <property type="entry name" value="Leukotriene C4 synthase"/>
    <property type="match status" value="1"/>
</dbReference>
<evidence type="ECO:0000256" key="4">
    <source>
        <dbReference type="ARBA" id="ARBA00022824"/>
    </source>
</evidence>
<dbReference type="Pfam" id="PF01124">
    <property type="entry name" value="MAPEG"/>
    <property type="match status" value="1"/>
</dbReference>
<comment type="caution">
    <text evidence="8">The sequence shown here is derived from an EMBL/GenBank/DDBJ whole genome shotgun (WGS) entry which is preliminary data.</text>
</comment>
<dbReference type="GO" id="GO:0019370">
    <property type="term" value="P:leukotriene biosynthetic process"/>
    <property type="evidence" value="ECO:0007669"/>
    <property type="project" value="UniProtKB-KW"/>
</dbReference>
<dbReference type="GO" id="GO:0004364">
    <property type="term" value="F:glutathione transferase activity"/>
    <property type="evidence" value="ECO:0007669"/>
    <property type="project" value="TreeGrafter"/>
</dbReference>
<dbReference type="GO" id="GO:0005789">
    <property type="term" value="C:endoplasmic reticulum membrane"/>
    <property type="evidence" value="ECO:0007669"/>
    <property type="project" value="UniProtKB-SubCell"/>
</dbReference>
<dbReference type="Gene3D" id="1.20.120.550">
    <property type="entry name" value="Membrane associated eicosanoid/glutathione metabolism-like domain"/>
    <property type="match status" value="1"/>
</dbReference>
<organism evidence="8 9">
    <name type="scientific">Potamilus streckersoni</name>
    <dbReference type="NCBI Taxonomy" id="2493646"/>
    <lineage>
        <taxon>Eukaryota</taxon>
        <taxon>Metazoa</taxon>
        <taxon>Spiralia</taxon>
        <taxon>Lophotrochozoa</taxon>
        <taxon>Mollusca</taxon>
        <taxon>Bivalvia</taxon>
        <taxon>Autobranchia</taxon>
        <taxon>Heteroconchia</taxon>
        <taxon>Palaeoheterodonta</taxon>
        <taxon>Unionida</taxon>
        <taxon>Unionoidea</taxon>
        <taxon>Unionidae</taxon>
        <taxon>Ambleminae</taxon>
        <taxon>Lampsilini</taxon>
        <taxon>Potamilus</taxon>
    </lineage>
</organism>
<feature type="transmembrane region" description="Helical" evidence="7">
    <location>
        <begin position="6"/>
        <end position="27"/>
    </location>
</feature>
<dbReference type="InterPro" id="IPR001446">
    <property type="entry name" value="5_LipOase_AP"/>
</dbReference>
<dbReference type="GO" id="GO:0004464">
    <property type="term" value="F:leukotriene-C4 synthase activity"/>
    <property type="evidence" value="ECO:0007669"/>
    <property type="project" value="TreeGrafter"/>
</dbReference>
<name>A0AAE0RY39_9BIVA</name>
<reference evidence="8" key="1">
    <citation type="journal article" date="2021" name="Genome Biol. Evol.">
        <title>A High-Quality Reference Genome for a Parasitic Bivalve with Doubly Uniparental Inheritance (Bivalvia: Unionida).</title>
        <authorList>
            <person name="Smith C.H."/>
        </authorList>
    </citation>
    <scope>NUCLEOTIDE SEQUENCE</scope>
    <source>
        <strain evidence="8">CHS0354</strain>
    </source>
</reference>
<evidence type="ECO:0008006" key="10">
    <source>
        <dbReference type="Google" id="ProtNLM"/>
    </source>
</evidence>
<sequence>MTSVYLEDITFLLVDSLLYGILLAVIAKKVGNSRRKHEVNPPETNGPIEFVCTFRAQQNCTEWFPIFITALWGAGLFFHQVPAAIVGLVFVYSRHKYFHDYSEKASKRVSPFWMGAYCVLLMFFMAGIGLTHQLLKMYAGVDLAKKALAMYYGRL</sequence>
<evidence type="ECO:0000256" key="1">
    <source>
        <dbReference type="ARBA" id="ARBA00004477"/>
    </source>
</evidence>
<gene>
    <name evidence="8" type="ORF">CHS0354_018057</name>
</gene>
<evidence type="ECO:0000256" key="3">
    <source>
        <dbReference type="ARBA" id="ARBA00022751"/>
    </source>
</evidence>
<dbReference type="GO" id="GO:0005635">
    <property type="term" value="C:nuclear envelope"/>
    <property type="evidence" value="ECO:0007669"/>
    <property type="project" value="TreeGrafter"/>
</dbReference>
<evidence type="ECO:0000256" key="6">
    <source>
        <dbReference type="ARBA" id="ARBA00023136"/>
    </source>
</evidence>
<dbReference type="AlphaFoldDB" id="A0AAE0RY39"/>
<accession>A0AAE0RY39</accession>
<dbReference type="PRINTS" id="PR00488">
    <property type="entry name" value="5LPOXGNASEAP"/>
</dbReference>
<evidence type="ECO:0000313" key="8">
    <source>
        <dbReference type="EMBL" id="KAK3581645.1"/>
    </source>
</evidence>
<reference evidence="8" key="2">
    <citation type="journal article" date="2021" name="Genome Biol. Evol.">
        <title>Developing a high-quality reference genome for a parasitic bivalve with doubly uniparental inheritance (Bivalvia: Unionida).</title>
        <authorList>
            <person name="Smith C.H."/>
        </authorList>
    </citation>
    <scope>NUCLEOTIDE SEQUENCE</scope>
    <source>
        <strain evidence="8">CHS0354</strain>
        <tissue evidence="8">Mantle</tissue>
    </source>
</reference>
<dbReference type="PANTHER" id="PTHR10250:SF15">
    <property type="entry name" value="MICROSOMAL GLUTATHIONE S-TRANSFERASE-RELATED"/>
    <property type="match status" value="1"/>
</dbReference>
<reference evidence="8" key="3">
    <citation type="submission" date="2023-05" db="EMBL/GenBank/DDBJ databases">
        <authorList>
            <person name="Smith C.H."/>
        </authorList>
    </citation>
    <scope>NUCLEOTIDE SEQUENCE</scope>
    <source>
        <strain evidence="8">CHS0354</strain>
        <tissue evidence="8">Mantle</tissue>
    </source>
</reference>
<evidence type="ECO:0000313" key="9">
    <source>
        <dbReference type="Proteomes" id="UP001195483"/>
    </source>
</evidence>
<dbReference type="InterPro" id="IPR001129">
    <property type="entry name" value="Membr-assoc_MAPEG"/>
</dbReference>
<dbReference type="GO" id="GO:0008047">
    <property type="term" value="F:enzyme activator activity"/>
    <property type="evidence" value="ECO:0007669"/>
    <property type="project" value="InterPro"/>
</dbReference>
<keyword evidence="2 7" id="KW-0812">Transmembrane</keyword>
<evidence type="ECO:0000256" key="2">
    <source>
        <dbReference type="ARBA" id="ARBA00022692"/>
    </source>
</evidence>
<feature type="transmembrane region" description="Helical" evidence="7">
    <location>
        <begin position="63"/>
        <end position="92"/>
    </location>
</feature>
<dbReference type="PANTHER" id="PTHR10250">
    <property type="entry name" value="MICROSOMAL GLUTATHIONE S-TRANSFERASE"/>
    <property type="match status" value="1"/>
</dbReference>
<keyword evidence="4" id="KW-0256">Endoplasmic reticulum</keyword>
<evidence type="ECO:0000256" key="7">
    <source>
        <dbReference type="SAM" id="Phobius"/>
    </source>
</evidence>
<keyword evidence="3" id="KW-0434">Leukotriene biosynthesis</keyword>
<dbReference type="SUPFAM" id="SSF161084">
    <property type="entry name" value="MAPEG domain-like"/>
    <property type="match status" value="1"/>
</dbReference>
<proteinExistence type="predicted"/>
<keyword evidence="5 7" id="KW-1133">Transmembrane helix</keyword>
<dbReference type="InterPro" id="IPR050997">
    <property type="entry name" value="MAPEG"/>
</dbReference>
<keyword evidence="9" id="KW-1185">Reference proteome</keyword>
<dbReference type="EMBL" id="JAEAOA010001117">
    <property type="protein sequence ID" value="KAK3581645.1"/>
    <property type="molecule type" value="Genomic_DNA"/>
</dbReference>
<evidence type="ECO:0000256" key="5">
    <source>
        <dbReference type="ARBA" id="ARBA00022989"/>
    </source>
</evidence>
<dbReference type="Proteomes" id="UP001195483">
    <property type="component" value="Unassembled WGS sequence"/>
</dbReference>
<dbReference type="InterPro" id="IPR023352">
    <property type="entry name" value="MAPEG-like_dom_sf"/>
</dbReference>
<comment type="subcellular location">
    <subcellularLocation>
        <location evidence="1">Endoplasmic reticulum membrane</location>
        <topology evidence="1">Multi-pass membrane protein</topology>
    </subcellularLocation>
</comment>